<dbReference type="InterPro" id="IPR022087">
    <property type="entry name" value="DA1-like_dom"/>
</dbReference>
<comment type="caution">
    <text evidence="2">The sequence shown here is derived from an EMBL/GenBank/DDBJ whole genome shotgun (WGS) entry which is preliminary data.</text>
</comment>
<dbReference type="Gramene" id="rna-gnl|WGS:JABURB|Cocit.L2396.1">
    <property type="protein sequence ID" value="cds-KAF7847982.1"/>
    <property type="gene ID" value="gene-BT93_L2396"/>
</dbReference>
<dbReference type="Pfam" id="PF12315">
    <property type="entry name" value="DA1-like"/>
    <property type="match status" value="1"/>
</dbReference>
<evidence type="ECO:0000259" key="1">
    <source>
        <dbReference type="Pfam" id="PF12315"/>
    </source>
</evidence>
<dbReference type="PANTHER" id="PTHR24209">
    <property type="entry name" value="PROTEIN DA1-RELATED 2"/>
    <property type="match status" value="1"/>
</dbReference>
<sequence length="74" mass="8400">MWLGSQIRSMSESKAAPSPQFDFQKRLAKFLQRDIESRTDQDYGTGFQLVKKATDTYGLKGTLDYIRMTGSFPG</sequence>
<proteinExistence type="predicted"/>
<dbReference type="InterPro" id="IPR045218">
    <property type="entry name" value="DA1-like"/>
</dbReference>
<name>A0A8T0CMG0_CORYI</name>
<evidence type="ECO:0000313" key="3">
    <source>
        <dbReference type="Proteomes" id="UP000806378"/>
    </source>
</evidence>
<gene>
    <name evidence="2" type="ORF">BT93_L2396</name>
</gene>
<dbReference type="EMBL" id="MU090379">
    <property type="protein sequence ID" value="KAF7847982.1"/>
    <property type="molecule type" value="Genomic_DNA"/>
</dbReference>
<keyword evidence="3" id="KW-1185">Reference proteome</keyword>
<dbReference type="AlphaFoldDB" id="A0A8T0CMG0"/>
<reference evidence="2" key="1">
    <citation type="submission" date="2020-05" db="EMBL/GenBank/DDBJ databases">
        <title>WGS assembly of Corymbia citriodora subspecies variegata.</title>
        <authorList>
            <person name="Barry K."/>
            <person name="Hundley H."/>
            <person name="Shu S."/>
            <person name="Jenkins J."/>
            <person name="Grimwood J."/>
            <person name="Baten A."/>
        </authorList>
    </citation>
    <scope>NUCLEOTIDE SEQUENCE</scope>
    <source>
        <strain evidence="2">CV2-018</strain>
    </source>
</reference>
<dbReference type="GO" id="GO:0043130">
    <property type="term" value="F:ubiquitin binding"/>
    <property type="evidence" value="ECO:0007669"/>
    <property type="project" value="TreeGrafter"/>
</dbReference>
<organism evidence="2 3">
    <name type="scientific">Corymbia citriodora subsp. variegata</name>
    <dbReference type="NCBI Taxonomy" id="360336"/>
    <lineage>
        <taxon>Eukaryota</taxon>
        <taxon>Viridiplantae</taxon>
        <taxon>Streptophyta</taxon>
        <taxon>Embryophyta</taxon>
        <taxon>Tracheophyta</taxon>
        <taxon>Spermatophyta</taxon>
        <taxon>Magnoliopsida</taxon>
        <taxon>eudicotyledons</taxon>
        <taxon>Gunneridae</taxon>
        <taxon>Pentapetalae</taxon>
        <taxon>rosids</taxon>
        <taxon>malvids</taxon>
        <taxon>Myrtales</taxon>
        <taxon>Myrtaceae</taxon>
        <taxon>Myrtoideae</taxon>
        <taxon>Eucalypteae</taxon>
        <taxon>Corymbia</taxon>
    </lineage>
</organism>
<dbReference type="PANTHER" id="PTHR24209:SF25">
    <property type="entry name" value="PROTEIN DA1-RELATED 1"/>
    <property type="match status" value="1"/>
</dbReference>
<evidence type="ECO:0000313" key="2">
    <source>
        <dbReference type="EMBL" id="KAF7847982.1"/>
    </source>
</evidence>
<dbReference type="OrthoDB" id="1665815at2759"/>
<protein>
    <recommendedName>
        <fullName evidence="1">Protein DA1-like domain-containing protein</fullName>
    </recommendedName>
</protein>
<feature type="domain" description="Protein DA1-like" evidence="1">
    <location>
        <begin position="8"/>
        <end position="69"/>
    </location>
</feature>
<accession>A0A8T0CMG0</accession>
<dbReference type="Proteomes" id="UP000806378">
    <property type="component" value="Unassembled WGS sequence"/>
</dbReference>